<dbReference type="Proteomes" id="UP000691718">
    <property type="component" value="Unassembled WGS sequence"/>
</dbReference>
<protein>
    <submittedName>
        <fullName evidence="2">(apollo) hypothetical protein</fullName>
    </submittedName>
</protein>
<dbReference type="EMBL" id="CAJQZP010000501">
    <property type="protein sequence ID" value="CAG4964512.1"/>
    <property type="molecule type" value="Genomic_DNA"/>
</dbReference>
<evidence type="ECO:0000256" key="1">
    <source>
        <dbReference type="SAM" id="MobiDB-lite"/>
    </source>
</evidence>
<dbReference type="AlphaFoldDB" id="A0A8S3WK31"/>
<dbReference type="OrthoDB" id="6924280at2759"/>
<gene>
    <name evidence="2" type="ORF">PAPOLLO_LOCUS7199</name>
</gene>
<organism evidence="2 3">
    <name type="scientific">Parnassius apollo</name>
    <name type="common">Apollo butterfly</name>
    <name type="synonym">Papilio apollo</name>
    <dbReference type="NCBI Taxonomy" id="110799"/>
    <lineage>
        <taxon>Eukaryota</taxon>
        <taxon>Metazoa</taxon>
        <taxon>Ecdysozoa</taxon>
        <taxon>Arthropoda</taxon>
        <taxon>Hexapoda</taxon>
        <taxon>Insecta</taxon>
        <taxon>Pterygota</taxon>
        <taxon>Neoptera</taxon>
        <taxon>Endopterygota</taxon>
        <taxon>Lepidoptera</taxon>
        <taxon>Glossata</taxon>
        <taxon>Ditrysia</taxon>
        <taxon>Papilionoidea</taxon>
        <taxon>Papilionidae</taxon>
        <taxon>Parnassiinae</taxon>
        <taxon>Parnassini</taxon>
        <taxon>Parnassius</taxon>
        <taxon>Parnassius</taxon>
    </lineage>
</organism>
<name>A0A8S3WK31_PARAO</name>
<sequence>MRPKKLLKDDDIARTLAAMQSESSEDDDEDEVLGCRDDPYPDFDINKPLDKVEDCADRFSLEELKSVLESNSTK</sequence>
<accession>A0A8S3WK31</accession>
<feature type="compositionally biased region" description="Acidic residues" evidence="1">
    <location>
        <begin position="23"/>
        <end position="32"/>
    </location>
</feature>
<reference evidence="2" key="1">
    <citation type="submission" date="2021-04" db="EMBL/GenBank/DDBJ databases">
        <authorList>
            <person name="Tunstrom K."/>
        </authorList>
    </citation>
    <scope>NUCLEOTIDE SEQUENCE</scope>
</reference>
<keyword evidence="3" id="KW-1185">Reference proteome</keyword>
<feature type="region of interest" description="Disordered" evidence="1">
    <location>
        <begin position="18"/>
        <end position="37"/>
    </location>
</feature>
<evidence type="ECO:0000313" key="3">
    <source>
        <dbReference type="Proteomes" id="UP000691718"/>
    </source>
</evidence>
<evidence type="ECO:0000313" key="2">
    <source>
        <dbReference type="EMBL" id="CAG4964512.1"/>
    </source>
</evidence>
<comment type="caution">
    <text evidence="2">The sequence shown here is derived from an EMBL/GenBank/DDBJ whole genome shotgun (WGS) entry which is preliminary data.</text>
</comment>
<proteinExistence type="predicted"/>